<feature type="domain" description="VOC" evidence="1">
    <location>
        <begin position="4"/>
        <end position="128"/>
    </location>
</feature>
<reference evidence="2 3" key="1">
    <citation type="submission" date="2020-03" db="EMBL/GenBank/DDBJ databases">
        <title>Complete genome sequence of Monaibacterium sp. ALG8 with diverse plasmids.</title>
        <authorList>
            <person name="Sun C."/>
        </authorList>
    </citation>
    <scope>NUCLEOTIDE SEQUENCE [LARGE SCALE GENOMIC DNA]</scope>
    <source>
        <strain evidence="2 3">ALG8</strain>
    </source>
</reference>
<evidence type="ECO:0000259" key="1">
    <source>
        <dbReference type="PROSITE" id="PS51819"/>
    </source>
</evidence>
<dbReference type="InterPro" id="IPR004360">
    <property type="entry name" value="Glyas_Fos-R_dOase_dom"/>
</dbReference>
<dbReference type="InterPro" id="IPR029068">
    <property type="entry name" value="Glyas_Bleomycin-R_OHBP_Dase"/>
</dbReference>
<sequence>MEQRISLITLTVADLGRAQAFYEALGWQPVETPPGIVAFDLIGQTLGLFPVSSLPEEIGLAPAPLNEKQFSGIILSHNLRERSEVAQLMERAKCAGARIVKPPQDTAWGGYHGHFADPDGHVWEVAVNPASPLGPDGAFQWNGVQ</sequence>
<dbReference type="KEGG" id="mon:G8E03_11865"/>
<dbReference type="PANTHER" id="PTHR36503">
    <property type="entry name" value="BLR2520 PROTEIN"/>
    <property type="match status" value="1"/>
</dbReference>
<dbReference type="RefSeq" id="WP_166192109.1">
    <property type="nucleotide sequence ID" value="NZ_CP049811.1"/>
</dbReference>
<protein>
    <submittedName>
        <fullName evidence="2">VOC family protein</fullName>
    </submittedName>
</protein>
<evidence type="ECO:0000313" key="3">
    <source>
        <dbReference type="Proteomes" id="UP000500791"/>
    </source>
</evidence>
<dbReference type="InterPro" id="IPR037523">
    <property type="entry name" value="VOC_core"/>
</dbReference>
<organism evidence="2 3">
    <name type="scientific">Pontivivens nitratireducens</name>
    <dbReference type="NCBI Taxonomy" id="2758038"/>
    <lineage>
        <taxon>Bacteria</taxon>
        <taxon>Pseudomonadati</taxon>
        <taxon>Pseudomonadota</taxon>
        <taxon>Alphaproteobacteria</taxon>
        <taxon>Rhodobacterales</taxon>
        <taxon>Paracoccaceae</taxon>
        <taxon>Pontivivens</taxon>
    </lineage>
</organism>
<accession>A0A6G7VNA4</accession>
<evidence type="ECO:0000313" key="2">
    <source>
        <dbReference type="EMBL" id="QIK41402.1"/>
    </source>
</evidence>
<dbReference type="CDD" id="cd07251">
    <property type="entry name" value="VOC_like"/>
    <property type="match status" value="1"/>
</dbReference>
<proteinExistence type="predicted"/>
<dbReference type="PROSITE" id="PS51819">
    <property type="entry name" value="VOC"/>
    <property type="match status" value="1"/>
</dbReference>
<keyword evidence="3" id="KW-1185">Reference proteome</keyword>
<dbReference type="Gene3D" id="3.10.180.10">
    <property type="entry name" value="2,3-Dihydroxybiphenyl 1,2-Dioxygenase, domain 1"/>
    <property type="match status" value="1"/>
</dbReference>
<dbReference type="Pfam" id="PF00903">
    <property type="entry name" value="Glyoxalase"/>
    <property type="match status" value="1"/>
</dbReference>
<gene>
    <name evidence="2" type="ORF">G8E03_11865</name>
</gene>
<dbReference type="SUPFAM" id="SSF54593">
    <property type="entry name" value="Glyoxalase/Bleomycin resistance protein/Dihydroxybiphenyl dioxygenase"/>
    <property type="match status" value="1"/>
</dbReference>
<name>A0A6G7VNA4_9RHOB</name>
<dbReference type="EMBL" id="CP049811">
    <property type="protein sequence ID" value="QIK41402.1"/>
    <property type="molecule type" value="Genomic_DNA"/>
</dbReference>
<dbReference type="AlphaFoldDB" id="A0A6G7VNA4"/>
<dbReference type="Proteomes" id="UP000500791">
    <property type="component" value="Chromosome"/>
</dbReference>
<dbReference type="PANTHER" id="PTHR36503:SF1">
    <property type="entry name" value="BLR2520 PROTEIN"/>
    <property type="match status" value="1"/>
</dbReference>